<dbReference type="InterPro" id="IPR032466">
    <property type="entry name" value="Metal_Hydrolase"/>
</dbReference>
<organism evidence="1 2">
    <name type="scientific">Myroides phaeus</name>
    <dbReference type="NCBI Taxonomy" id="702745"/>
    <lineage>
        <taxon>Bacteria</taxon>
        <taxon>Pseudomonadati</taxon>
        <taxon>Bacteroidota</taxon>
        <taxon>Flavobacteriia</taxon>
        <taxon>Flavobacteriales</taxon>
        <taxon>Flavobacteriaceae</taxon>
        <taxon>Myroides</taxon>
    </lineage>
</organism>
<dbReference type="RefSeq" id="WP_090410067.1">
    <property type="nucleotide sequence ID" value="NZ_FNDQ01000023.1"/>
</dbReference>
<dbReference type="Gene3D" id="3.20.20.140">
    <property type="entry name" value="Metal-dependent hydrolases"/>
    <property type="match status" value="1"/>
</dbReference>
<dbReference type="SUPFAM" id="SSF51556">
    <property type="entry name" value="Metallo-dependent hydrolases"/>
    <property type="match status" value="1"/>
</dbReference>
<protein>
    <submittedName>
        <fullName evidence="1">TatD DNase family protein</fullName>
    </submittedName>
</protein>
<dbReference type="EMBL" id="FNDQ01000023">
    <property type="protein sequence ID" value="SDH89766.1"/>
    <property type="molecule type" value="Genomic_DNA"/>
</dbReference>
<evidence type="ECO:0000313" key="2">
    <source>
        <dbReference type="Proteomes" id="UP000243588"/>
    </source>
</evidence>
<dbReference type="STRING" id="702745.SAMN05421818_1235"/>
<dbReference type="InterPro" id="IPR001130">
    <property type="entry name" value="TatD-like"/>
</dbReference>
<reference evidence="2" key="1">
    <citation type="submission" date="2016-10" db="EMBL/GenBank/DDBJ databases">
        <authorList>
            <person name="Varghese N."/>
            <person name="Submissions S."/>
        </authorList>
    </citation>
    <scope>NUCLEOTIDE SEQUENCE [LARGE SCALE GENOMIC DNA]</scope>
    <source>
        <strain evidence="2">DSM 23313</strain>
    </source>
</reference>
<sequence length="211" mass="23883">MKINLHTHHTTNLFEGIEIVNQYPMQVNTAVPHYSVGIHPWYIEEMSWQKELTVLEEQLLQANCLAIGECGLDKKIAIPLELQIKVFSAQLLLAEKYKKAVILHLVSAYQEVIALKKELHISVPMIVHGFNKNKQVADSLIKNGFYLSFGKALLSKPALVEVFQAMPKDKVFLETDDVKDVSIEAVYHKAMEVAPGIEAQIEANFREIFSI</sequence>
<dbReference type="Proteomes" id="UP000243588">
    <property type="component" value="Unassembled WGS sequence"/>
</dbReference>
<name>A0A1G8G649_9FLAO</name>
<evidence type="ECO:0000313" key="1">
    <source>
        <dbReference type="EMBL" id="SDH89766.1"/>
    </source>
</evidence>
<dbReference type="Pfam" id="PF01026">
    <property type="entry name" value="TatD_DNase"/>
    <property type="match status" value="1"/>
</dbReference>
<accession>A0A1G8G649</accession>
<dbReference type="GO" id="GO:0016788">
    <property type="term" value="F:hydrolase activity, acting on ester bonds"/>
    <property type="evidence" value="ECO:0007669"/>
    <property type="project" value="InterPro"/>
</dbReference>
<dbReference type="AlphaFoldDB" id="A0A1G8G649"/>
<keyword evidence="2" id="KW-1185">Reference proteome</keyword>
<dbReference type="PANTHER" id="PTHR47176">
    <property type="entry name" value="OSJNBA0020J04.13 PROTEIN"/>
    <property type="match status" value="1"/>
</dbReference>
<proteinExistence type="predicted"/>
<dbReference type="PANTHER" id="PTHR47176:SF1">
    <property type="entry name" value="OS04G0577500 PROTEIN"/>
    <property type="match status" value="1"/>
</dbReference>
<gene>
    <name evidence="1" type="ORF">SAMN05421818_1235</name>
</gene>